<keyword evidence="11" id="KW-0175">Coiled coil</keyword>
<dbReference type="PROSITE" id="PS50928">
    <property type="entry name" value="ABC_TM1"/>
    <property type="match status" value="1"/>
</dbReference>
<keyword evidence="7 10" id="KW-0812">Transmembrane</keyword>
<comment type="similarity">
    <text evidence="2 10">Belongs to the binding-protein-dependent transport system permease family. CysTW subfamily.</text>
</comment>
<evidence type="ECO:0000256" key="7">
    <source>
        <dbReference type="ARBA" id="ARBA00022692"/>
    </source>
</evidence>
<comment type="subcellular location">
    <subcellularLocation>
        <location evidence="1 10">Cell inner membrane</location>
        <topology evidence="1 10">Multi-pass membrane protein</topology>
    </subcellularLocation>
</comment>
<comment type="caution">
    <text evidence="13">The sequence shown here is derived from an EMBL/GenBank/DDBJ whole genome shotgun (WGS) entry which is preliminary data.</text>
</comment>
<feature type="transmembrane region" description="Helical" evidence="10">
    <location>
        <begin position="286"/>
        <end position="315"/>
    </location>
</feature>
<feature type="coiled-coil region" evidence="11">
    <location>
        <begin position="169"/>
        <end position="231"/>
    </location>
</feature>
<dbReference type="PANTHER" id="PTHR43470">
    <property type="entry name" value="PHOSPHATE TRANSPORT SYSTEM PERMEASE PROTEIN PSTA-RELATED"/>
    <property type="match status" value="1"/>
</dbReference>
<evidence type="ECO:0000256" key="8">
    <source>
        <dbReference type="ARBA" id="ARBA00022989"/>
    </source>
</evidence>
<keyword evidence="9 10" id="KW-0472">Membrane</keyword>
<dbReference type="GO" id="GO:0005886">
    <property type="term" value="C:plasma membrane"/>
    <property type="evidence" value="ECO:0007669"/>
    <property type="project" value="UniProtKB-SubCell"/>
</dbReference>
<protein>
    <recommendedName>
        <fullName evidence="3 10">Phosphate transport system permease protein PstA</fullName>
    </recommendedName>
</protein>
<dbReference type="NCBIfam" id="TIGR00974">
    <property type="entry name" value="3a0107s02c"/>
    <property type="match status" value="1"/>
</dbReference>
<keyword evidence="5 10" id="KW-1003">Cell membrane</keyword>
<dbReference type="CDD" id="cd06261">
    <property type="entry name" value="TM_PBP2"/>
    <property type="match status" value="1"/>
</dbReference>
<evidence type="ECO:0000256" key="4">
    <source>
        <dbReference type="ARBA" id="ARBA00022448"/>
    </source>
</evidence>
<evidence type="ECO:0000256" key="10">
    <source>
        <dbReference type="RuleBase" id="RU363043"/>
    </source>
</evidence>
<dbReference type="InterPro" id="IPR005672">
    <property type="entry name" value="Phosphate_PstA"/>
</dbReference>
<reference evidence="13 14" key="1">
    <citation type="submission" date="2019-03" db="EMBL/GenBank/DDBJ databases">
        <title>Genomic Encyclopedia of Type Strains, Phase IV (KMG-IV): sequencing the most valuable type-strain genomes for metagenomic binning, comparative biology and taxonomic classification.</title>
        <authorList>
            <person name="Goeker M."/>
        </authorList>
    </citation>
    <scope>NUCLEOTIDE SEQUENCE [LARGE SCALE GENOMIC DNA]</scope>
    <source>
        <strain evidence="13 14">DSM 19580</strain>
    </source>
</reference>
<dbReference type="GO" id="GO:0035435">
    <property type="term" value="P:phosphate ion transmembrane transport"/>
    <property type="evidence" value="ECO:0007669"/>
    <property type="project" value="InterPro"/>
</dbReference>
<dbReference type="Proteomes" id="UP000295719">
    <property type="component" value="Unassembled WGS sequence"/>
</dbReference>
<evidence type="ECO:0000259" key="12">
    <source>
        <dbReference type="PROSITE" id="PS50928"/>
    </source>
</evidence>
<keyword evidence="4" id="KW-0813">Transport</keyword>
<dbReference type="RefSeq" id="WP_131867609.1">
    <property type="nucleotide sequence ID" value="NZ_SMCR01000014.1"/>
</dbReference>
<dbReference type="PANTHER" id="PTHR43470:SF6">
    <property type="entry name" value="PHOSPHATE TRANSPORT SYSTEM PERMEASE PROTEIN PSTA"/>
    <property type="match status" value="1"/>
</dbReference>
<gene>
    <name evidence="13" type="ORF">EDC52_11451</name>
</gene>
<dbReference type="Gene3D" id="1.10.3720.10">
    <property type="entry name" value="MetI-like"/>
    <property type="match status" value="1"/>
</dbReference>
<evidence type="ECO:0000256" key="5">
    <source>
        <dbReference type="ARBA" id="ARBA00022475"/>
    </source>
</evidence>
<evidence type="ECO:0000313" key="13">
    <source>
        <dbReference type="EMBL" id="TCV91944.1"/>
    </source>
</evidence>
<feature type="transmembrane region" description="Helical" evidence="10">
    <location>
        <begin position="12"/>
        <end position="34"/>
    </location>
</feature>
<evidence type="ECO:0000256" key="2">
    <source>
        <dbReference type="ARBA" id="ARBA00007069"/>
    </source>
</evidence>
<dbReference type="InterPro" id="IPR035906">
    <property type="entry name" value="MetI-like_sf"/>
</dbReference>
<dbReference type="GO" id="GO:0005315">
    <property type="term" value="F:phosphate transmembrane transporter activity"/>
    <property type="evidence" value="ECO:0007669"/>
    <property type="project" value="InterPro"/>
</dbReference>
<dbReference type="Pfam" id="PF00528">
    <property type="entry name" value="BPD_transp_1"/>
    <property type="match status" value="1"/>
</dbReference>
<proteinExistence type="inferred from homology"/>
<feature type="transmembrane region" description="Helical" evidence="10">
    <location>
        <begin position="503"/>
        <end position="525"/>
    </location>
</feature>
<dbReference type="InterPro" id="IPR000515">
    <property type="entry name" value="MetI-like"/>
</dbReference>
<dbReference type="EMBL" id="SMCR01000014">
    <property type="protein sequence ID" value="TCV91944.1"/>
    <property type="molecule type" value="Genomic_DNA"/>
</dbReference>
<feature type="transmembrane region" description="Helical" evidence="10">
    <location>
        <begin position="422"/>
        <end position="444"/>
    </location>
</feature>
<dbReference type="OrthoDB" id="9807065at2"/>
<evidence type="ECO:0000256" key="3">
    <source>
        <dbReference type="ARBA" id="ARBA00016864"/>
    </source>
</evidence>
<evidence type="ECO:0000256" key="1">
    <source>
        <dbReference type="ARBA" id="ARBA00004429"/>
    </source>
</evidence>
<evidence type="ECO:0000256" key="6">
    <source>
        <dbReference type="ARBA" id="ARBA00022519"/>
    </source>
</evidence>
<keyword evidence="14" id="KW-1185">Reference proteome</keyword>
<dbReference type="AlphaFoldDB" id="A0A4R3YLL0"/>
<keyword evidence="6" id="KW-0997">Cell inner membrane</keyword>
<evidence type="ECO:0000313" key="14">
    <source>
        <dbReference type="Proteomes" id="UP000295719"/>
    </source>
</evidence>
<accession>A0A4R3YLL0</accession>
<evidence type="ECO:0000256" key="9">
    <source>
        <dbReference type="ARBA" id="ARBA00023136"/>
    </source>
</evidence>
<organism evidence="13 14">
    <name type="scientific">Biostraticola tofi</name>
    <dbReference type="NCBI Taxonomy" id="466109"/>
    <lineage>
        <taxon>Bacteria</taxon>
        <taxon>Pseudomonadati</taxon>
        <taxon>Pseudomonadota</taxon>
        <taxon>Gammaproteobacteria</taxon>
        <taxon>Enterobacterales</taxon>
        <taxon>Bruguierivoracaceae</taxon>
        <taxon>Biostraticola</taxon>
    </lineage>
</organism>
<sequence length="538" mass="58674">MNGWFRSGGAWIWLTGGAVGLCLVATLGLGALLAGQAVRIFWPQPLYQFQLSAPDCCEQRMLGEIYARETRPSGKGADRGTWLIINTGKAAEQASFIAIPESRIVQQSRSPDLLVVKRFSSGNEYGVLAGMREDGQPLTADNMPRALQQRLDLIDTHRRLAASLREEQRGQLALRAQQLQLQADEWKRQGQWTARNQARTQASEVELQRRYDQLSQQLSALESELDRDTLLLRDGQGVIQAINMSDIEQAWYPNRMSFAAKARHAVKQVVAFVSPASPVDSLQTGAFPAIVGTVLLVMLMSVIVMPLGVMAAVYLHEYADNNALTRFIRIAVGNLAGVPSIVYGVFGLGFFVYIVGGSLDSLFYADQLPSPTFGTPGLLWASLTLALLTLPVVIIATEEGLSRVPPSLRHGSLALGATQAETLWRVVLPGAAPAMMTGLILAVARAAGETAPLMLVGVIKSAPLLPVDGIFPWLHPDRKFMHLGFQIYDLAFQNPDSNAARPLVFATALLLIVIVVSLNLAAIGLRHHLREKYRTLSL</sequence>
<keyword evidence="8 10" id="KW-1133">Transmembrane helix</keyword>
<feature type="transmembrane region" description="Helical" evidence="10">
    <location>
        <begin position="327"/>
        <end position="354"/>
    </location>
</feature>
<name>A0A4R3YLL0_9GAMM</name>
<feature type="transmembrane region" description="Helical" evidence="10">
    <location>
        <begin position="378"/>
        <end position="401"/>
    </location>
</feature>
<dbReference type="SUPFAM" id="SSF161098">
    <property type="entry name" value="MetI-like"/>
    <property type="match status" value="1"/>
</dbReference>
<evidence type="ECO:0000256" key="11">
    <source>
        <dbReference type="SAM" id="Coils"/>
    </source>
</evidence>
<feature type="domain" description="ABC transmembrane type-1" evidence="12">
    <location>
        <begin position="290"/>
        <end position="522"/>
    </location>
</feature>